<dbReference type="AlphaFoldDB" id="A0AB39HKS0"/>
<keyword evidence="2" id="KW-0285">Flavoprotein</keyword>
<dbReference type="Pfam" id="PF01266">
    <property type="entry name" value="DAO"/>
    <property type="match status" value="1"/>
</dbReference>
<feature type="region of interest" description="Disordered" evidence="4">
    <location>
        <begin position="471"/>
        <end position="494"/>
    </location>
</feature>
<dbReference type="GO" id="GO:0016491">
    <property type="term" value="F:oxidoreductase activity"/>
    <property type="evidence" value="ECO:0007669"/>
    <property type="project" value="UniProtKB-KW"/>
</dbReference>
<protein>
    <submittedName>
        <fullName evidence="6">FAD-dependent oxidoreductase</fullName>
        <ecNumber evidence="6">1.-.-.-</ecNumber>
    </submittedName>
</protein>
<evidence type="ECO:0000256" key="3">
    <source>
        <dbReference type="ARBA" id="ARBA00023002"/>
    </source>
</evidence>
<reference evidence="6" key="1">
    <citation type="submission" date="2024-07" db="EMBL/GenBank/DDBJ databases">
        <title>Genome Analysis of a Potential Novel Vibrio Species Secreting pH- and Thermo-stable Alginate Lyase and its Application in Producing Alginate Oligosaccharides.</title>
        <authorList>
            <person name="Huang H."/>
            <person name="Bao K."/>
        </authorList>
    </citation>
    <scope>NUCLEOTIDE SEQUENCE</scope>
    <source>
        <strain evidence="6">HB236076</strain>
        <plasmid evidence="6">p-HB236076</plasmid>
    </source>
</reference>
<sequence length="494" mass="55088">MKSNEGKHIGIIGGGVAGSTAAIHFTELGFKVSILEKGPSLVNGPPICHLHAGGNLYREISQQQCVELLKQSIDSVRLFPHSINVRPTVIAVPKSDGGTPEDLLPRLETIQSAYQQLVDSDEKNRVLGDPNAYYRLLDRDALTALAKQSQPKSPKTLEEWCIPFAKNADLEQLKYPVVVVQEYGWSVFRLAALAHLTLDKAPNCQVMTQAKVQHLHRDKHGWQVQFERHGQQENLEVDYLINACGFRTGVWDDEIGASCERLVEFKSAYVTRWHQGDEQWPEVIFHGPRGTDKGMAQLTPYGNGVFQLHGMTPDITLFDNGLVSSDRTSSQPKLDPKHIHRIDTGWEQQDIDLRTTKAIAHVAQFIPSYQTAQVAGKPLFGAQQIPGRDPSLRASDVSFFEDNYARIEIVKASSTLYAAQKIAAHWFGIERDRDIERTHSVTTSHSLEQTEQTAMSLATLRQYPVELAQVSGETSTEEARAKEITRCDETSMAS</sequence>
<dbReference type="InterPro" id="IPR036188">
    <property type="entry name" value="FAD/NAD-bd_sf"/>
</dbReference>
<keyword evidence="3 6" id="KW-0560">Oxidoreductase</keyword>
<feature type="domain" description="FAD dependent oxidoreductase" evidence="5">
    <location>
        <begin position="9"/>
        <end position="327"/>
    </location>
</feature>
<dbReference type="RefSeq" id="WP_306099599.1">
    <property type="nucleotide sequence ID" value="NZ_CP162602.1"/>
</dbReference>
<dbReference type="EC" id="1.-.-.-" evidence="6"/>
<feature type="compositionally biased region" description="Basic and acidic residues" evidence="4">
    <location>
        <begin position="477"/>
        <end position="494"/>
    </location>
</feature>
<accession>A0AB39HKS0</accession>
<dbReference type="InterPro" id="IPR006076">
    <property type="entry name" value="FAD-dep_OxRdtase"/>
</dbReference>
<evidence type="ECO:0000256" key="1">
    <source>
        <dbReference type="ARBA" id="ARBA00001974"/>
    </source>
</evidence>
<proteinExistence type="predicted"/>
<evidence type="ECO:0000259" key="5">
    <source>
        <dbReference type="Pfam" id="PF01266"/>
    </source>
</evidence>
<dbReference type="PANTHER" id="PTHR43400:SF7">
    <property type="entry name" value="FAD-DEPENDENT OXIDOREDUCTASE 2 FAD BINDING DOMAIN-CONTAINING PROTEIN"/>
    <property type="match status" value="1"/>
</dbReference>
<dbReference type="PANTHER" id="PTHR43400">
    <property type="entry name" value="FUMARATE REDUCTASE"/>
    <property type="match status" value="1"/>
</dbReference>
<dbReference type="SUPFAM" id="SSF51905">
    <property type="entry name" value="FAD/NAD(P)-binding domain"/>
    <property type="match status" value="1"/>
</dbReference>
<keyword evidence="6" id="KW-0614">Plasmid</keyword>
<gene>
    <name evidence="6" type="ORF">AB0763_16795</name>
</gene>
<organism evidence="6">
    <name type="scientific">Vibrio sp. HB236076</name>
    <dbReference type="NCBI Taxonomy" id="3232307"/>
    <lineage>
        <taxon>Bacteria</taxon>
        <taxon>Pseudomonadati</taxon>
        <taxon>Pseudomonadota</taxon>
        <taxon>Gammaproteobacteria</taxon>
        <taxon>Vibrionales</taxon>
        <taxon>Vibrionaceae</taxon>
        <taxon>Vibrio</taxon>
    </lineage>
</organism>
<dbReference type="EMBL" id="CP162602">
    <property type="protein sequence ID" value="XDK26686.1"/>
    <property type="molecule type" value="Genomic_DNA"/>
</dbReference>
<dbReference type="KEGG" id="vih:AB0763_16795"/>
<dbReference type="Gene3D" id="3.50.50.60">
    <property type="entry name" value="FAD/NAD(P)-binding domain"/>
    <property type="match status" value="1"/>
</dbReference>
<name>A0AB39HKS0_9VIBR</name>
<geneLocation type="plasmid" evidence="6">
    <name>p-HB236076</name>
</geneLocation>
<dbReference type="InterPro" id="IPR050315">
    <property type="entry name" value="FAD-oxidoreductase_2"/>
</dbReference>
<comment type="cofactor">
    <cofactor evidence="1">
        <name>FAD</name>
        <dbReference type="ChEBI" id="CHEBI:57692"/>
    </cofactor>
</comment>
<evidence type="ECO:0000256" key="2">
    <source>
        <dbReference type="ARBA" id="ARBA00022827"/>
    </source>
</evidence>
<evidence type="ECO:0000313" key="6">
    <source>
        <dbReference type="EMBL" id="XDK26686.1"/>
    </source>
</evidence>
<keyword evidence="2" id="KW-0274">FAD</keyword>
<evidence type="ECO:0000256" key="4">
    <source>
        <dbReference type="SAM" id="MobiDB-lite"/>
    </source>
</evidence>